<dbReference type="AlphaFoldDB" id="I5AUZ3"/>
<protein>
    <recommendedName>
        <fullName evidence="4">Carbohydrate-binding domain-containing protein</fullName>
    </recommendedName>
</protein>
<gene>
    <name evidence="2" type="ORF">EubceDRAFT1_1841</name>
</gene>
<dbReference type="HOGENOM" id="CLU_337320_0_0_9"/>
<evidence type="ECO:0000313" key="3">
    <source>
        <dbReference type="Proteomes" id="UP000005753"/>
    </source>
</evidence>
<reference evidence="2 3" key="1">
    <citation type="submission" date="2010-08" db="EMBL/GenBank/DDBJ databases">
        <authorList>
            <consortium name="US DOE Joint Genome Institute (JGI-PGF)"/>
            <person name="Lucas S."/>
            <person name="Copeland A."/>
            <person name="Lapidus A."/>
            <person name="Cheng J.-F."/>
            <person name="Bruce D."/>
            <person name="Goodwin L."/>
            <person name="Pitluck S."/>
            <person name="Land M.L."/>
            <person name="Hauser L."/>
            <person name="Chang Y.-J."/>
            <person name="Anderson I.J."/>
            <person name="Johnson E."/>
            <person name="Mulhopadhyay B."/>
            <person name="Kyrpides N."/>
            <person name="Woyke T.J."/>
        </authorList>
    </citation>
    <scope>NUCLEOTIDE SEQUENCE [LARGE SCALE GENOMIC DNA]</scope>
    <source>
        <strain evidence="2 3">6</strain>
    </source>
</reference>
<keyword evidence="3" id="KW-1185">Reference proteome</keyword>
<name>I5AUZ3_EUBC6</name>
<feature type="chain" id="PRO_5003700251" description="Carbohydrate-binding domain-containing protein" evidence="1">
    <location>
        <begin position="27"/>
        <end position="749"/>
    </location>
</feature>
<accession>I5AUZ3</accession>
<organism evidence="2 3">
    <name type="scientific">Eubacterium cellulosolvens (strain ATCC 43171 / JCM 9499 / 6)</name>
    <name type="common">Cillobacterium cellulosolvens</name>
    <dbReference type="NCBI Taxonomy" id="633697"/>
    <lineage>
        <taxon>Bacteria</taxon>
        <taxon>Bacillati</taxon>
        <taxon>Bacillota</taxon>
        <taxon>Clostridia</taxon>
        <taxon>Eubacteriales</taxon>
        <taxon>Eubacteriaceae</taxon>
        <taxon>Eubacterium</taxon>
    </lineage>
</organism>
<reference evidence="2 3" key="2">
    <citation type="submission" date="2012-02" db="EMBL/GenBank/DDBJ databases">
        <title>Improved High-Quality Draft sequence of Eubacterium cellulosolvens 6.</title>
        <authorList>
            <consortium name="US DOE Joint Genome Institute"/>
            <person name="Lucas S."/>
            <person name="Han J."/>
            <person name="Lapidus A."/>
            <person name="Cheng J.-F."/>
            <person name="Goodwin L."/>
            <person name="Pitluck S."/>
            <person name="Peters L."/>
            <person name="Mikhailova N."/>
            <person name="Gu W."/>
            <person name="Detter J.C."/>
            <person name="Han C."/>
            <person name="Tapia R."/>
            <person name="Land M."/>
            <person name="Hauser L."/>
            <person name="Kyrpides N."/>
            <person name="Ivanova N."/>
            <person name="Pagani I."/>
            <person name="Johnson E."/>
            <person name="Mukhopadhyay B."/>
            <person name="Anderson I."/>
            <person name="Woyke T."/>
        </authorList>
    </citation>
    <scope>NUCLEOTIDE SEQUENCE [LARGE SCALE GENOMIC DNA]</scope>
    <source>
        <strain evidence="2 3">6</strain>
    </source>
</reference>
<evidence type="ECO:0000256" key="1">
    <source>
        <dbReference type="SAM" id="SignalP"/>
    </source>
</evidence>
<evidence type="ECO:0000313" key="2">
    <source>
        <dbReference type="EMBL" id="EIM57616.1"/>
    </source>
</evidence>
<dbReference type="Proteomes" id="UP000005753">
    <property type="component" value="Chromosome"/>
</dbReference>
<keyword evidence="1" id="KW-0732">Signal</keyword>
<dbReference type="EMBL" id="CM001487">
    <property type="protein sequence ID" value="EIM57616.1"/>
    <property type="molecule type" value="Genomic_DNA"/>
</dbReference>
<evidence type="ECO:0008006" key="4">
    <source>
        <dbReference type="Google" id="ProtNLM"/>
    </source>
</evidence>
<dbReference type="eggNOG" id="ENOG5034A5R">
    <property type="taxonomic scope" value="Bacteria"/>
</dbReference>
<sequence>MKRKAVVALILALTVSTMVPSTMVFADQDVKAQSATDEEVVGAPKEVSGDIANVTNQAGEYVLSGDAMLQWSDCGAWYASVTIDLNGHTLDLNGHNLVAHDNATYTIKDSKGTGKVVGAKGIGTEGSGKIVLLGGTYDADITKYASNATKSGSNWVVGGTVADPTEAPQPTDGPVSDAVAKIGSKQYDSLQDAVDSASNKATITLLKQADVTDGLEIPAGKTVTIDLADVDYYEDDEESAAIVAGDSQIDVYGNLTIKDSDGYVSLISGTGSEVISVHDNGKVTVESAFITAQDDATTAVALEGKGTLVVDAASTNDAVLQSVGASTVKAKGNSTVTLEEGAIWNAGNGAAIEASTKGSVTVNGGFLRSGGLDGAKGSNVVKLSGTKLTVTDGRFRTDSGKNFTKSNSASVEVSGGYFKQQLDEADVADGLQPVKATSGEYAGYWTVEEGQAAPTPTKKPSNLQSKIMGLNLELKGQIGGSVLVRVPSEAADGYAVLTMNGEETKVNFADLDGEDYDGDLLFQVSKFVKAKETSDTINLKIYTADGAEIPVYYGKTKHADGYEFTIKSIAESYQSGSVYDKTTKALAKAIQNYGAYAQKLMKYKTGNASVTDNLSGISASDLKAYESSKSGSVSGVKYLGASLSLQADTVLNVYFNFSKDSSNYTVKLNGKKVNLVDDGVEISGIKASELDKVNTITVSDGSSTMTVKVSALSWAYSTVSNSASSASTVDMAKMVYRYNQAAKDYFDAH</sequence>
<feature type="signal peptide" evidence="1">
    <location>
        <begin position="1"/>
        <end position="26"/>
    </location>
</feature>
<dbReference type="OrthoDB" id="1851998at2"/>
<proteinExistence type="predicted"/>